<dbReference type="PhylomeDB" id="T1IQ28"/>
<dbReference type="Gene3D" id="3.30.70.1820">
    <property type="entry name" value="L1 transposable element, RRM domain"/>
    <property type="match status" value="1"/>
</dbReference>
<evidence type="ECO:0000313" key="3">
    <source>
        <dbReference type="Proteomes" id="UP000014500"/>
    </source>
</evidence>
<evidence type="ECO:0000313" key="2">
    <source>
        <dbReference type="EnsemblMetazoa" id="SMAR003135-PA"/>
    </source>
</evidence>
<proteinExistence type="predicted"/>
<dbReference type="EnsemblMetazoa" id="SMAR003135-RA">
    <property type="protein sequence ID" value="SMAR003135-PA"/>
    <property type="gene ID" value="SMAR003135"/>
</dbReference>
<dbReference type="PANTHER" id="PTHR11505">
    <property type="entry name" value="L1 TRANSPOSABLE ELEMENT-RELATED"/>
    <property type="match status" value="1"/>
</dbReference>
<dbReference type="HOGENOM" id="CLU_1130306_0_0_1"/>
<dbReference type="OMA" id="KSNCEPR"/>
<name>T1IQ28_STRMM</name>
<reference evidence="3" key="1">
    <citation type="submission" date="2011-05" db="EMBL/GenBank/DDBJ databases">
        <authorList>
            <person name="Richards S.R."/>
            <person name="Qu J."/>
            <person name="Jiang H."/>
            <person name="Jhangiani S.N."/>
            <person name="Agravi P."/>
            <person name="Goodspeed R."/>
            <person name="Gross S."/>
            <person name="Mandapat C."/>
            <person name="Jackson L."/>
            <person name="Mathew T."/>
            <person name="Pu L."/>
            <person name="Thornton R."/>
            <person name="Saada N."/>
            <person name="Wilczek-Boney K.B."/>
            <person name="Lee S."/>
            <person name="Kovar C."/>
            <person name="Wu Y."/>
            <person name="Scherer S.E."/>
            <person name="Worley K.C."/>
            <person name="Muzny D.M."/>
            <person name="Gibbs R."/>
        </authorList>
    </citation>
    <scope>NUCLEOTIDE SEQUENCE</scope>
    <source>
        <strain evidence="3">Brora</strain>
    </source>
</reference>
<dbReference type="eggNOG" id="ENOG502SBKR">
    <property type="taxonomic scope" value="Eukaryota"/>
</dbReference>
<dbReference type="InterPro" id="IPR004244">
    <property type="entry name" value="Transposase_22"/>
</dbReference>
<dbReference type="AlphaFoldDB" id="T1IQ28"/>
<organism evidence="2 3">
    <name type="scientific">Strigamia maritima</name>
    <name type="common">European centipede</name>
    <name type="synonym">Geophilus maritimus</name>
    <dbReference type="NCBI Taxonomy" id="126957"/>
    <lineage>
        <taxon>Eukaryota</taxon>
        <taxon>Metazoa</taxon>
        <taxon>Ecdysozoa</taxon>
        <taxon>Arthropoda</taxon>
        <taxon>Myriapoda</taxon>
        <taxon>Chilopoda</taxon>
        <taxon>Pleurostigmophora</taxon>
        <taxon>Geophilomorpha</taxon>
        <taxon>Linotaeniidae</taxon>
        <taxon>Strigamia</taxon>
    </lineage>
</organism>
<dbReference type="Proteomes" id="UP000014500">
    <property type="component" value="Unassembled WGS sequence"/>
</dbReference>
<reference evidence="2" key="2">
    <citation type="submission" date="2015-02" db="UniProtKB">
        <authorList>
            <consortium name="EnsemblMetazoa"/>
        </authorList>
    </citation>
    <scope>IDENTIFICATION</scope>
</reference>
<sequence length="246" mass="28606">MSTYKKPESKNKNGQQQKTKTKEMDEEIRVLSRIPRSPLANPNKRPATSPLSAVHEETGIRDLLLEINANIKSLDTRMSKIEDKVDTWKGVVDERLEKIESVLEHQVEKLQPAQLEENFGQLHNNLDFLRGKIDALESYSRRSNLVFKGIQEDIKESWEKTEEKAIAEVKSHLDMEPKSIARAHRVGTRGKGPRPIIVKFESEKERRGILFNRTKFKGSEVFVDEDYTKEIRQNRYHLLQEAKKCR</sequence>
<feature type="compositionally biased region" description="Basic and acidic residues" evidence="1">
    <location>
        <begin position="20"/>
        <end position="30"/>
    </location>
</feature>
<accession>T1IQ28</accession>
<evidence type="ECO:0000256" key="1">
    <source>
        <dbReference type="SAM" id="MobiDB-lite"/>
    </source>
</evidence>
<keyword evidence="3" id="KW-1185">Reference proteome</keyword>
<evidence type="ECO:0008006" key="4">
    <source>
        <dbReference type="Google" id="ProtNLM"/>
    </source>
</evidence>
<feature type="compositionally biased region" description="Basic and acidic residues" evidence="1">
    <location>
        <begin position="1"/>
        <end position="11"/>
    </location>
</feature>
<protein>
    <recommendedName>
        <fullName evidence="4">L1 transposable element RRM domain-containing protein</fullName>
    </recommendedName>
</protein>
<dbReference type="EMBL" id="AFFK01018153">
    <property type="status" value="NOT_ANNOTATED_CDS"/>
    <property type="molecule type" value="Genomic_DNA"/>
</dbReference>
<feature type="region of interest" description="Disordered" evidence="1">
    <location>
        <begin position="1"/>
        <end position="53"/>
    </location>
</feature>